<keyword evidence="3" id="KW-0132">Cell division</keyword>
<dbReference type="PANTHER" id="PTHR12830">
    <property type="entry name" value="ANAPHASE-PROMOTING COMPLEX SUBUNIT 5"/>
    <property type="match status" value="1"/>
</dbReference>
<dbReference type="Proteomes" id="UP001151287">
    <property type="component" value="Unassembled WGS sequence"/>
</dbReference>
<evidence type="ECO:0000256" key="2">
    <source>
        <dbReference type="ARBA" id="ARBA00016066"/>
    </source>
</evidence>
<keyword evidence="6" id="KW-0131">Cell cycle</keyword>
<evidence type="ECO:0000259" key="7">
    <source>
        <dbReference type="Pfam" id="PF12862"/>
    </source>
</evidence>
<keyword evidence="4" id="KW-0498">Mitosis</keyword>
<comment type="caution">
    <text evidence="8">The sequence shown here is derived from an EMBL/GenBank/DDBJ whole genome shotgun (WGS) entry which is preliminary data.</text>
</comment>
<dbReference type="CDD" id="cd16270">
    <property type="entry name" value="Apc5_N"/>
    <property type="match status" value="1"/>
</dbReference>
<evidence type="ECO:0000256" key="6">
    <source>
        <dbReference type="ARBA" id="ARBA00023306"/>
    </source>
</evidence>
<evidence type="ECO:0000313" key="9">
    <source>
        <dbReference type="Proteomes" id="UP001151287"/>
    </source>
</evidence>
<gene>
    <name evidence="8" type="ORF">LUZ63_014214</name>
</gene>
<name>A0A9Q0HLB0_9POAL</name>
<keyword evidence="5" id="KW-0833">Ubl conjugation pathway</keyword>
<feature type="domain" description="Anaphase-promoting complex subunit 5" evidence="7">
    <location>
        <begin position="315"/>
        <end position="415"/>
    </location>
</feature>
<dbReference type="Pfam" id="PF12862">
    <property type="entry name" value="ANAPC5"/>
    <property type="match status" value="1"/>
</dbReference>
<dbReference type="GO" id="GO:0051301">
    <property type="term" value="P:cell division"/>
    <property type="evidence" value="ECO:0007669"/>
    <property type="project" value="UniProtKB-KW"/>
</dbReference>
<dbReference type="GO" id="GO:0031145">
    <property type="term" value="P:anaphase-promoting complex-dependent catabolic process"/>
    <property type="evidence" value="ECO:0007669"/>
    <property type="project" value="TreeGrafter"/>
</dbReference>
<comment type="similarity">
    <text evidence="1">Belongs to the APC5 family.</text>
</comment>
<reference evidence="8" key="1">
    <citation type="journal article" date="2022" name="Cell">
        <title>Repeat-based holocentromeres influence genome architecture and karyotype evolution.</title>
        <authorList>
            <person name="Hofstatter P.G."/>
            <person name="Thangavel G."/>
            <person name="Lux T."/>
            <person name="Neumann P."/>
            <person name="Vondrak T."/>
            <person name="Novak P."/>
            <person name="Zhang M."/>
            <person name="Costa L."/>
            <person name="Castellani M."/>
            <person name="Scott A."/>
            <person name="Toegelov H."/>
            <person name="Fuchs J."/>
            <person name="Mata-Sucre Y."/>
            <person name="Dias Y."/>
            <person name="Vanzela A.L.L."/>
            <person name="Huettel B."/>
            <person name="Almeida C.C.S."/>
            <person name="Simkova H."/>
            <person name="Souza G."/>
            <person name="Pedrosa-Harand A."/>
            <person name="Macas J."/>
            <person name="Mayer K.F.X."/>
            <person name="Houben A."/>
            <person name="Marques A."/>
        </authorList>
    </citation>
    <scope>NUCLEOTIDE SEQUENCE</scope>
    <source>
        <strain evidence="8">RhyBre1mFocal</strain>
    </source>
</reference>
<dbReference type="PANTHER" id="PTHR12830:SF9">
    <property type="entry name" value="ANAPHASE-PROMOTING COMPLEX SUBUNIT 5"/>
    <property type="match status" value="1"/>
</dbReference>
<dbReference type="GO" id="GO:0045842">
    <property type="term" value="P:positive regulation of mitotic metaphase/anaphase transition"/>
    <property type="evidence" value="ECO:0007669"/>
    <property type="project" value="TreeGrafter"/>
</dbReference>
<evidence type="ECO:0000313" key="8">
    <source>
        <dbReference type="EMBL" id="KAJ1690059.1"/>
    </source>
</evidence>
<evidence type="ECO:0000256" key="3">
    <source>
        <dbReference type="ARBA" id="ARBA00022618"/>
    </source>
</evidence>
<protein>
    <recommendedName>
        <fullName evidence="2">Anaphase-promoting complex subunit 5</fullName>
    </recommendedName>
</protein>
<proteinExistence type="inferred from homology"/>
<accession>A0A9Q0HLB0</accession>
<dbReference type="GO" id="GO:0005680">
    <property type="term" value="C:anaphase-promoting complex"/>
    <property type="evidence" value="ECO:0007669"/>
    <property type="project" value="InterPro"/>
</dbReference>
<dbReference type="AlphaFoldDB" id="A0A9Q0HLB0"/>
<sequence>MSLFSLGGGLGSRESGGGGGGVVFDLTPHKIALCQLIHVFAPPAHHILPFPFEPVSHHNRLGLLLFSLTRACEDYLEPPLEELLNQLKAINNLTHNWFRDHLITDLSSLTSADDLFNFFDKIQSVLVAPDSVNMDGDQIFLDPSSHLGIFLRCCILAFNSLSFEGICHLLTKIGIYCNAISAYELAEEEEFNPDPVLLQTCMQMEEMQRELTDEEVMEAPMFARYTNSFGPETPTGGSSSSSFHMHSSAFNYHGGNNLREEHNLDILRSRWQIEGYLNEQADLLEKNSSSVPLNSLNGVLSHIQKLAPNLHRVKYLQYLNALSHDNFASAADSLHRYFDYSAGKDGLFNRMSPQVPQSGIILGRYEAALLCLGTLHSRFGHSKTALDALTEAVCFSQRNNDDACLTYTLAAICNLFFETGTNRHSIGIIGSPHSLGTSTGMATPSSTQQLLLVLLKRSLKRADSLKLTSLLAHNRLTLAKFDLKHVKRPLVSFGPKASTNLKTCPIDVCRELRLSGRVLTDFGSDNISLLNDSGTFSTSWLKNLATVNNKNMWSIHRNDYDVFNWYLQPSPIPASVLQLAGSSYLLRSTSWEHYGSAPLVRVNALVYATCFADVASSSESSLAYVKLIQHLAVFKGHSEAFSALKLAEEKSSSTSKFQIRLLRLQMLHDRALHRGHLKLAQKLCDDLGDLASSGNGVDMDLKTEASLRQARTLLSSNQFGQAEAVASNLFCSCYKYNMQVENATVLLLLAEIHKKSGNVMLGLPYALASLSFCKAFNLDLLEACATLTIAEIWLALGPGHAKQASYLVHKSLPMILGHGGLELCARANIALAKCYLSDPTFSIVADPSCVLDPLSQAAEELQILEYHEMAAEAFYLIAMVYNHLGMVDEREQAAASFKNHLLSLENANEAEDEELLFY</sequence>
<evidence type="ECO:0000256" key="1">
    <source>
        <dbReference type="ARBA" id="ARBA00007450"/>
    </source>
</evidence>
<dbReference type="InterPro" id="IPR026000">
    <property type="entry name" value="Apc5_dom"/>
</dbReference>
<dbReference type="OrthoDB" id="2504561at2759"/>
<organism evidence="8 9">
    <name type="scientific">Rhynchospora breviuscula</name>
    <dbReference type="NCBI Taxonomy" id="2022672"/>
    <lineage>
        <taxon>Eukaryota</taxon>
        <taxon>Viridiplantae</taxon>
        <taxon>Streptophyta</taxon>
        <taxon>Embryophyta</taxon>
        <taxon>Tracheophyta</taxon>
        <taxon>Spermatophyta</taxon>
        <taxon>Magnoliopsida</taxon>
        <taxon>Liliopsida</taxon>
        <taxon>Poales</taxon>
        <taxon>Cyperaceae</taxon>
        <taxon>Cyperoideae</taxon>
        <taxon>Rhynchosporeae</taxon>
        <taxon>Rhynchospora</taxon>
    </lineage>
</organism>
<evidence type="ECO:0000256" key="5">
    <source>
        <dbReference type="ARBA" id="ARBA00022786"/>
    </source>
</evidence>
<dbReference type="InterPro" id="IPR037679">
    <property type="entry name" value="Apc5"/>
</dbReference>
<keyword evidence="9" id="KW-1185">Reference proteome</keyword>
<dbReference type="EMBL" id="JAMQYH010000004">
    <property type="protein sequence ID" value="KAJ1690059.1"/>
    <property type="molecule type" value="Genomic_DNA"/>
</dbReference>
<dbReference type="GO" id="GO:0070979">
    <property type="term" value="P:protein K11-linked ubiquitination"/>
    <property type="evidence" value="ECO:0007669"/>
    <property type="project" value="TreeGrafter"/>
</dbReference>
<evidence type="ECO:0000256" key="4">
    <source>
        <dbReference type="ARBA" id="ARBA00022776"/>
    </source>
</evidence>